<gene>
    <name evidence="2" type="ORF">J2W52_005165</name>
</gene>
<comment type="caution">
    <text evidence="2">The sequence shown here is derived from an EMBL/GenBank/DDBJ whole genome shotgun (WGS) entry which is preliminary data.</text>
</comment>
<organism evidence="2 3">
    <name type="scientific">Rhizobium miluonense</name>
    <dbReference type="NCBI Taxonomy" id="411945"/>
    <lineage>
        <taxon>Bacteria</taxon>
        <taxon>Pseudomonadati</taxon>
        <taxon>Pseudomonadota</taxon>
        <taxon>Alphaproteobacteria</taxon>
        <taxon>Hyphomicrobiales</taxon>
        <taxon>Rhizobiaceae</taxon>
        <taxon>Rhizobium/Agrobacterium group</taxon>
        <taxon>Rhizobium</taxon>
    </lineage>
</organism>
<dbReference type="PROSITE" id="PS51257">
    <property type="entry name" value="PROKAR_LIPOPROTEIN"/>
    <property type="match status" value="1"/>
</dbReference>
<keyword evidence="3" id="KW-1185">Reference proteome</keyword>
<feature type="domain" description="Transposase IS66 central" evidence="1">
    <location>
        <begin position="34"/>
        <end position="88"/>
    </location>
</feature>
<sequence length="105" mass="11697">MANVTKQSGPDIEHEINFPRWSAWSAVASTACGCDELHHCLQTKRAKLSRSSPVAEPIDYMLTRWNGFVSFLDHGQICLTNNAVERALALLSGEVMALRRIGSRR</sequence>
<accession>A0ABU1SX31</accession>
<proteinExistence type="predicted"/>
<name>A0ABU1SX31_9HYPH</name>
<evidence type="ECO:0000313" key="2">
    <source>
        <dbReference type="EMBL" id="MDR6903532.1"/>
    </source>
</evidence>
<evidence type="ECO:0000259" key="1">
    <source>
        <dbReference type="Pfam" id="PF03050"/>
    </source>
</evidence>
<dbReference type="EMBL" id="JAVDUP010000008">
    <property type="protein sequence ID" value="MDR6903532.1"/>
    <property type="molecule type" value="Genomic_DNA"/>
</dbReference>
<dbReference type="Pfam" id="PF03050">
    <property type="entry name" value="DDE_Tnp_IS66"/>
    <property type="match status" value="1"/>
</dbReference>
<protein>
    <recommendedName>
        <fullName evidence="1">Transposase IS66 central domain-containing protein</fullName>
    </recommendedName>
</protein>
<reference evidence="2 3" key="1">
    <citation type="submission" date="2023-07" db="EMBL/GenBank/DDBJ databases">
        <title>Sorghum-associated microbial communities from plants grown in Nebraska, USA.</title>
        <authorList>
            <person name="Schachtman D."/>
        </authorList>
    </citation>
    <scope>NUCLEOTIDE SEQUENCE [LARGE SCALE GENOMIC DNA]</scope>
    <source>
        <strain evidence="2 3">3199</strain>
    </source>
</reference>
<dbReference type="InterPro" id="IPR004291">
    <property type="entry name" value="Transposase_IS66_central"/>
</dbReference>
<evidence type="ECO:0000313" key="3">
    <source>
        <dbReference type="Proteomes" id="UP001250791"/>
    </source>
</evidence>
<dbReference type="Proteomes" id="UP001250791">
    <property type="component" value="Unassembled WGS sequence"/>
</dbReference>